<evidence type="ECO:0000313" key="1">
    <source>
        <dbReference type="EMBL" id="VVE58730.1"/>
    </source>
</evidence>
<evidence type="ECO:0000313" key="2">
    <source>
        <dbReference type="Proteomes" id="UP000343317"/>
    </source>
</evidence>
<accession>A0A5E4ZEL9</accession>
<reference evidence="1 2" key="1">
    <citation type="submission" date="2019-08" db="EMBL/GenBank/DDBJ databases">
        <authorList>
            <person name="Peeters C."/>
        </authorList>
    </citation>
    <scope>NUCLEOTIDE SEQUENCE [LARGE SCALE GENOMIC DNA]</scope>
    <source>
        <strain evidence="1 2">LMG 31112</strain>
    </source>
</reference>
<protein>
    <submittedName>
        <fullName evidence="1">Uncharacterized protein</fullName>
    </submittedName>
</protein>
<dbReference type="AlphaFoldDB" id="A0A5E4ZEL9"/>
<name>A0A5E4ZEL9_9BURK</name>
<organism evidence="1 2">
    <name type="scientific">Pandoraea horticolens</name>
    <dbReference type="NCBI Taxonomy" id="2508298"/>
    <lineage>
        <taxon>Bacteria</taxon>
        <taxon>Pseudomonadati</taxon>
        <taxon>Pseudomonadota</taxon>
        <taxon>Betaproteobacteria</taxon>
        <taxon>Burkholderiales</taxon>
        <taxon>Burkholderiaceae</taxon>
        <taxon>Pandoraea</taxon>
    </lineage>
</organism>
<proteinExistence type="predicted"/>
<dbReference type="Proteomes" id="UP000343317">
    <property type="component" value="Unassembled WGS sequence"/>
</dbReference>
<dbReference type="EMBL" id="CABPSM010000036">
    <property type="protein sequence ID" value="VVE58730.1"/>
    <property type="molecule type" value="Genomic_DNA"/>
</dbReference>
<keyword evidence="2" id="KW-1185">Reference proteome</keyword>
<sequence>MSPPIKIRRPKVDIQILRSLRDALTRAPKLTLTAWARANDVRVGTIRSYVYKGALTPEAQNRLDVADGKARLFRKVNVDDLRALNAATAFGDKFNVAKWARARSLNSSTVRELVRDGVLTPEAQNRLNRAEGKAPSLRQVEIDDLRALSDALARDPKLNVTEWARARSLNFSTVKKLVQGGALTPEAQNRLNRGDGKAPSLRQVEIDDLRALSDALARDPKLNVTEWARARSLNFSTVREFVRDGALTSVAWERLRVAGC</sequence>
<gene>
    <name evidence="1" type="ORF">PHO31112_05368</name>
</gene>